<evidence type="ECO:0000313" key="4">
    <source>
        <dbReference type="Proteomes" id="UP001180842"/>
    </source>
</evidence>
<sequence>MTTFYFVRHGKTEINAEGRFNGGTVDSPLVPSGVVATQKMAEHLKNVSFDLALASPQQRAQTTAEIILAENEQAPQLTIVEELRELRLGDWDGQPIDQIKANYQQELIYYRTRPDLFDAQRFHAEDYQTLITRSMQVIETTAKNQPEGNVLVVTHGILLIALLNTLKGLPLAKIREGGIVDNSSLTILNYSEGKVLFETWGQTF</sequence>
<name>A0AAE4KVT9_9ENTE</name>
<proteinExistence type="predicted"/>
<dbReference type="EMBL" id="JARQAI010000001">
    <property type="protein sequence ID" value="MDT2735890.1"/>
    <property type="molecule type" value="Genomic_DNA"/>
</dbReference>
<dbReference type="SMART" id="SM00855">
    <property type="entry name" value="PGAM"/>
    <property type="match status" value="1"/>
</dbReference>
<dbReference type="PIRSF" id="PIRSF000709">
    <property type="entry name" value="6PFK_2-Ptase"/>
    <property type="match status" value="1"/>
</dbReference>
<feature type="binding site" evidence="2">
    <location>
        <begin position="8"/>
        <end position="15"/>
    </location>
    <ligand>
        <name>substrate</name>
    </ligand>
</feature>
<dbReference type="PANTHER" id="PTHR48100:SF1">
    <property type="entry name" value="HISTIDINE PHOSPHATASE FAMILY PROTEIN-RELATED"/>
    <property type="match status" value="1"/>
</dbReference>
<feature type="binding site" evidence="2">
    <location>
        <position position="59"/>
    </location>
    <ligand>
        <name>substrate</name>
    </ligand>
</feature>
<evidence type="ECO:0000256" key="1">
    <source>
        <dbReference type="PIRSR" id="PIRSR613078-1"/>
    </source>
</evidence>
<reference evidence="3" key="1">
    <citation type="submission" date="2023-03" db="EMBL/GenBank/DDBJ databases">
        <authorList>
            <person name="Shen W."/>
            <person name="Cai J."/>
        </authorList>
    </citation>
    <scope>NUCLEOTIDE SEQUENCE</scope>
    <source>
        <strain evidence="3">P69-2</strain>
    </source>
</reference>
<dbReference type="RefSeq" id="WP_311796473.1">
    <property type="nucleotide sequence ID" value="NZ_JARQAI010000001.1"/>
</dbReference>
<dbReference type="CDD" id="cd07067">
    <property type="entry name" value="HP_PGM_like"/>
    <property type="match status" value="1"/>
</dbReference>
<dbReference type="SUPFAM" id="SSF53254">
    <property type="entry name" value="Phosphoglycerate mutase-like"/>
    <property type="match status" value="1"/>
</dbReference>
<dbReference type="Gene3D" id="3.40.50.1240">
    <property type="entry name" value="Phosphoglycerate mutase-like"/>
    <property type="match status" value="1"/>
</dbReference>
<dbReference type="Pfam" id="PF00300">
    <property type="entry name" value="His_Phos_1"/>
    <property type="match status" value="1"/>
</dbReference>
<dbReference type="InterPro" id="IPR029033">
    <property type="entry name" value="His_PPase_superfam"/>
</dbReference>
<evidence type="ECO:0000256" key="2">
    <source>
        <dbReference type="PIRSR" id="PIRSR613078-2"/>
    </source>
</evidence>
<protein>
    <submittedName>
        <fullName evidence="3">Histidine phosphatase family protein</fullName>
    </submittedName>
</protein>
<evidence type="ECO:0000313" key="3">
    <source>
        <dbReference type="EMBL" id="MDT2735890.1"/>
    </source>
</evidence>
<feature type="active site" description="Proton donor/acceptor" evidence="1">
    <location>
        <position position="85"/>
    </location>
</feature>
<gene>
    <name evidence="3" type="ORF">P7H00_01920</name>
</gene>
<comment type="caution">
    <text evidence="3">The sequence shown here is derived from an EMBL/GenBank/DDBJ whole genome shotgun (WGS) entry which is preliminary data.</text>
</comment>
<dbReference type="InterPro" id="IPR013078">
    <property type="entry name" value="His_Pase_superF_clade-1"/>
</dbReference>
<dbReference type="Proteomes" id="UP001180842">
    <property type="component" value="Unassembled WGS sequence"/>
</dbReference>
<dbReference type="GO" id="GO:0005737">
    <property type="term" value="C:cytoplasm"/>
    <property type="evidence" value="ECO:0007669"/>
    <property type="project" value="TreeGrafter"/>
</dbReference>
<dbReference type="PANTHER" id="PTHR48100">
    <property type="entry name" value="BROAD-SPECIFICITY PHOSPHATASE YOR283W-RELATED"/>
    <property type="match status" value="1"/>
</dbReference>
<dbReference type="InterPro" id="IPR050275">
    <property type="entry name" value="PGM_Phosphatase"/>
</dbReference>
<dbReference type="AlphaFoldDB" id="A0AAE4KVT9"/>
<dbReference type="GO" id="GO:0016791">
    <property type="term" value="F:phosphatase activity"/>
    <property type="evidence" value="ECO:0007669"/>
    <property type="project" value="TreeGrafter"/>
</dbReference>
<feature type="active site" description="Tele-phosphohistidine intermediate" evidence="1">
    <location>
        <position position="9"/>
    </location>
</feature>
<organism evidence="3 4">
    <name type="scientific">Enterococcus pseudoavium</name>
    <dbReference type="NCBI Taxonomy" id="44007"/>
    <lineage>
        <taxon>Bacteria</taxon>
        <taxon>Bacillati</taxon>
        <taxon>Bacillota</taxon>
        <taxon>Bacilli</taxon>
        <taxon>Lactobacillales</taxon>
        <taxon>Enterococcaceae</taxon>
        <taxon>Enterococcus</taxon>
    </lineage>
</organism>
<accession>A0AAE4KVT9</accession>